<dbReference type="AlphaFoldDB" id="A0AA44IG88"/>
<dbReference type="RefSeq" id="WP_021431394.1">
    <property type="nucleotide sequence ID" value="NZ_BROK01000028.1"/>
</dbReference>
<organism evidence="1 2">
    <name type="scientific">Paraclostridium bifermentans</name>
    <name type="common">Clostridium bifermentans</name>
    <dbReference type="NCBI Taxonomy" id="1490"/>
    <lineage>
        <taxon>Bacteria</taxon>
        <taxon>Bacillati</taxon>
        <taxon>Bacillota</taxon>
        <taxon>Clostridia</taxon>
        <taxon>Peptostreptococcales</taxon>
        <taxon>Peptostreptococcaceae</taxon>
        <taxon>Paraclostridium</taxon>
    </lineage>
</organism>
<evidence type="ECO:0000313" key="1">
    <source>
        <dbReference type="EMBL" id="NME08587.1"/>
    </source>
</evidence>
<proteinExistence type="predicted"/>
<dbReference type="EMBL" id="JABAFD010000002">
    <property type="protein sequence ID" value="NME08587.1"/>
    <property type="molecule type" value="Genomic_DNA"/>
</dbReference>
<evidence type="ECO:0000313" key="2">
    <source>
        <dbReference type="Proteomes" id="UP000573963"/>
    </source>
</evidence>
<name>A0AA44IG88_PARBF</name>
<comment type="caution">
    <text evidence="1">The sequence shown here is derived from an EMBL/GenBank/DDBJ whole genome shotgun (WGS) entry which is preliminary data.</text>
</comment>
<gene>
    <name evidence="1" type="ORF">HF875_03590</name>
</gene>
<protein>
    <submittedName>
        <fullName evidence="1">Uncharacterized protein</fullName>
    </submittedName>
</protein>
<dbReference type="GeneID" id="67472778"/>
<dbReference type="Proteomes" id="UP000573963">
    <property type="component" value="Unassembled WGS sequence"/>
</dbReference>
<reference evidence="1 2" key="1">
    <citation type="submission" date="2020-04" db="EMBL/GenBank/DDBJ databases">
        <authorList>
            <person name="Hitch T.C.A."/>
            <person name="Wylensek D."/>
            <person name="Clavel T."/>
        </authorList>
    </citation>
    <scope>NUCLEOTIDE SEQUENCE [LARGE SCALE GENOMIC DNA]</scope>
    <source>
        <strain evidence="1 2">Med78_4-601-WT-2</strain>
    </source>
</reference>
<sequence>MKLTQEQLILKRDNRCIECGCKLNGLSYSTYFEQNTNVKNFKSNLCPNCLSNKK</sequence>
<accession>A0AA44IG88</accession>